<keyword evidence="3" id="KW-0472">Membrane</keyword>
<evidence type="ECO:0000313" key="6">
    <source>
        <dbReference type="Proteomes" id="UP000440578"/>
    </source>
</evidence>
<evidence type="ECO:0000256" key="3">
    <source>
        <dbReference type="ARBA" id="ARBA00023136"/>
    </source>
</evidence>
<dbReference type="OrthoDB" id="6396124at2759"/>
<dbReference type="EMBL" id="VIIS01000972">
    <property type="protein sequence ID" value="KAF0303122.1"/>
    <property type="molecule type" value="Genomic_DNA"/>
</dbReference>
<dbReference type="Proteomes" id="UP000440578">
    <property type="component" value="Unassembled WGS sequence"/>
</dbReference>
<proteinExistence type="predicted"/>
<dbReference type="InterPro" id="IPR050431">
    <property type="entry name" value="Adaptor_comp_med_subunit"/>
</dbReference>
<sequence>MGHTPYTKGKLFQHGSTHFYHVQSDGLRWGAAAGRRLAPLQVLCWLTAFRDVVAAICGAASESALRANHLTLRQLATEIVEDGQMMALDAGRLRSLLLSRPCVAAPAQLSSPAAPAPTPAPGGEAQQHVYVDVVESVDCVMTSDGEVQQCEVTGRLEVRTEGTACSRVDVSLAEDVRLLEPDAAAEAHLGPQVHVSRLHPAGSRQSRWLSGPPGRLTLLEYRSAAGLSGPPIPISVRATALRLPGSTDIEVTLRVRLLAAAELRAPSVGVQFRPPAGTSAVSATCAGPGGGAVKFDRQAALVTWTVREMAGQQEASAVLRLAEADVSGPLDSVGPFQLSWEISDLTVTGLRVSGVQLAGVPDGCTRRWVRHAAVSATHTVQPAALAAAGSDR</sequence>
<evidence type="ECO:0000256" key="1">
    <source>
        <dbReference type="ARBA" id="ARBA00004308"/>
    </source>
</evidence>
<dbReference type="Pfam" id="PF00928">
    <property type="entry name" value="Adap_comp_sub"/>
    <property type="match status" value="1"/>
</dbReference>
<dbReference type="PROSITE" id="PS51072">
    <property type="entry name" value="MHD"/>
    <property type="match status" value="1"/>
</dbReference>
<dbReference type="InterPro" id="IPR011012">
    <property type="entry name" value="Longin-like_dom_sf"/>
</dbReference>
<comment type="subcellular location">
    <subcellularLocation>
        <location evidence="1">Endomembrane system</location>
    </subcellularLocation>
</comment>
<keyword evidence="2" id="KW-0813">Transport</keyword>
<evidence type="ECO:0000256" key="2">
    <source>
        <dbReference type="ARBA" id="ARBA00022448"/>
    </source>
</evidence>
<organism evidence="5 6">
    <name type="scientific">Amphibalanus amphitrite</name>
    <name type="common">Striped barnacle</name>
    <name type="synonym">Balanus amphitrite</name>
    <dbReference type="NCBI Taxonomy" id="1232801"/>
    <lineage>
        <taxon>Eukaryota</taxon>
        <taxon>Metazoa</taxon>
        <taxon>Ecdysozoa</taxon>
        <taxon>Arthropoda</taxon>
        <taxon>Crustacea</taxon>
        <taxon>Multicrustacea</taxon>
        <taxon>Cirripedia</taxon>
        <taxon>Thoracica</taxon>
        <taxon>Thoracicalcarea</taxon>
        <taxon>Balanomorpha</taxon>
        <taxon>Balanoidea</taxon>
        <taxon>Balanidae</taxon>
        <taxon>Amphibalaninae</taxon>
        <taxon>Amphibalanus</taxon>
    </lineage>
</organism>
<name>A0A6A4WKG1_AMPAM</name>
<dbReference type="Gene3D" id="2.60.40.1170">
    <property type="entry name" value="Mu homology domain, subdomain B"/>
    <property type="match status" value="2"/>
</dbReference>
<dbReference type="PANTHER" id="PTHR10529">
    <property type="entry name" value="AP COMPLEX SUBUNIT MU"/>
    <property type="match status" value="1"/>
</dbReference>
<protein>
    <submittedName>
        <fullName evidence="5">AP-4 complex subunit mu</fullName>
    </submittedName>
</protein>
<keyword evidence="6" id="KW-1185">Reference proteome</keyword>
<dbReference type="SUPFAM" id="SSF64356">
    <property type="entry name" value="SNARE-like"/>
    <property type="match status" value="1"/>
</dbReference>
<dbReference type="AlphaFoldDB" id="A0A6A4WKG1"/>
<dbReference type="SUPFAM" id="SSF49447">
    <property type="entry name" value="Second domain of Mu2 adaptin subunit (ap50) of ap2 adaptor"/>
    <property type="match status" value="1"/>
</dbReference>
<feature type="domain" description="MHD" evidence="4">
    <location>
        <begin position="126"/>
        <end position="381"/>
    </location>
</feature>
<dbReference type="Gene3D" id="3.30.450.60">
    <property type="match status" value="1"/>
</dbReference>
<evidence type="ECO:0000259" key="4">
    <source>
        <dbReference type="PROSITE" id="PS51072"/>
    </source>
</evidence>
<accession>A0A6A4WKG1</accession>
<dbReference type="InterPro" id="IPR036168">
    <property type="entry name" value="AP2_Mu_C_sf"/>
</dbReference>
<reference evidence="5 6" key="1">
    <citation type="submission" date="2019-07" db="EMBL/GenBank/DDBJ databases">
        <title>Draft genome assembly of a fouling barnacle, Amphibalanus amphitrite (Darwin, 1854): The first reference genome for Thecostraca.</title>
        <authorList>
            <person name="Kim W."/>
        </authorList>
    </citation>
    <scope>NUCLEOTIDE SEQUENCE [LARGE SCALE GENOMIC DNA]</scope>
    <source>
        <strain evidence="5">SNU_AA5</strain>
        <tissue evidence="5">Soma without cirri and trophi</tissue>
    </source>
</reference>
<comment type="caution">
    <text evidence="5">The sequence shown here is derived from an EMBL/GenBank/DDBJ whole genome shotgun (WGS) entry which is preliminary data.</text>
</comment>
<evidence type="ECO:0000313" key="5">
    <source>
        <dbReference type="EMBL" id="KAF0303122.1"/>
    </source>
</evidence>
<dbReference type="GO" id="GO:0012505">
    <property type="term" value="C:endomembrane system"/>
    <property type="evidence" value="ECO:0007669"/>
    <property type="project" value="UniProtKB-SubCell"/>
</dbReference>
<gene>
    <name evidence="5" type="primary">AP4M</name>
    <name evidence="5" type="ORF">FJT64_024887</name>
</gene>
<dbReference type="InterPro" id="IPR028565">
    <property type="entry name" value="MHD"/>
</dbReference>